<evidence type="ECO:0000313" key="3">
    <source>
        <dbReference type="Proteomes" id="UP000649289"/>
    </source>
</evidence>
<reference evidence="2 3" key="1">
    <citation type="submission" date="2020-09" db="EMBL/GenBank/DDBJ databases">
        <title>novel species in genus Nocardioides.</title>
        <authorList>
            <person name="Zhang G."/>
        </authorList>
    </citation>
    <scope>NUCLEOTIDE SEQUENCE [LARGE SCALE GENOMIC DNA]</scope>
    <source>
        <strain evidence="2 3">19197</strain>
    </source>
</reference>
<proteinExistence type="predicted"/>
<protein>
    <submittedName>
        <fullName evidence="2">Uncharacterized protein</fullName>
    </submittedName>
</protein>
<name>A0ABR8MFA7_9ACTN</name>
<accession>A0ABR8MFA7</accession>
<keyword evidence="1" id="KW-1133">Transmembrane helix</keyword>
<gene>
    <name evidence="2" type="ORF">IEZ25_02220</name>
</gene>
<dbReference type="EMBL" id="JACXYY010000001">
    <property type="protein sequence ID" value="MBD3913417.1"/>
    <property type="molecule type" value="Genomic_DNA"/>
</dbReference>
<feature type="transmembrane region" description="Helical" evidence="1">
    <location>
        <begin position="12"/>
        <end position="33"/>
    </location>
</feature>
<comment type="caution">
    <text evidence="2">The sequence shown here is derived from an EMBL/GenBank/DDBJ whole genome shotgun (WGS) entry which is preliminary data.</text>
</comment>
<evidence type="ECO:0000256" key="1">
    <source>
        <dbReference type="SAM" id="Phobius"/>
    </source>
</evidence>
<dbReference type="RefSeq" id="WP_191197743.1">
    <property type="nucleotide sequence ID" value="NZ_BAAAPA010000002.1"/>
</dbReference>
<organism evidence="2 3">
    <name type="scientific">Nocardioides hwasunensis</name>
    <dbReference type="NCBI Taxonomy" id="397258"/>
    <lineage>
        <taxon>Bacteria</taxon>
        <taxon>Bacillati</taxon>
        <taxon>Actinomycetota</taxon>
        <taxon>Actinomycetes</taxon>
        <taxon>Propionibacteriales</taxon>
        <taxon>Nocardioidaceae</taxon>
        <taxon>Nocardioides</taxon>
    </lineage>
</organism>
<dbReference type="Proteomes" id="UP000649289">
    <property type="component" value="Unassembled WGS sequence"/>
</dbReference>
<keyword evidence="3" id="KW-1185">Reference proteome</keyword>
<sequence>MVDPARTRRRRAVLALVAVAVVVAAGLVTWRIAAGGSDGGPAEASIPAGWPEAGASRTVTEVRADGTLEVTHWIHTEEPLDEIDVALPQGTEDGTLEATDVRVRADGRSASGPQTLSFSRASYVFSGATRIQVRYRLAGAVEESTSAAGRGLATPTALDVSAVQPSDTRIVRSADVLSMACASSPDVSLAPCGEADGDGQWKVVLTGQEAGGRVVAAVTVPS</sequence>
<evidence type="ECO:0000313" key="2">
    <source>
        <dbReference type="EMBL" id="MBD3913417.1"/>
    </source>
</evidence>
<keyword evidence="1" id="KW-0812">Transmembrane</keyword>
<keyword evidence="1" id="KW-0472">Membrane</keyword>